<reference evidence="2" key="1">
    <citation type="journal article" date="2024" name="Front. Bioeng. Biotechnol.">
        <title>Genome-scale model development and genomic sequencing of the oleaginous clade Lipomyces.</title>
        <authorList>
            <person name="Czajka J.J."/>
            <person name="Han Y."/>
            <person name="Kim J."/>
            <person name="Mondo S.J."/>
            <person name="Hofstad B.A."/>
            <person name="Robles A."/>
            <person name="Haridas S."/>
            <person name="Riley R."/>
            <person name="LaButti K."/>
            <person name="Pangilinan J."/>
            <person name="Andreopoulos W."/>
            <person name="Lipzen A."/>
            <person name="Yan J."/>
            <person name="Wang M."/>
            <person name="Ng V."/>
            <person name="Grigoriev I.V."/>
            <person name="Spatafora J.W."/>
            <person name="Magnuson J.K."/>
            <person name="Baker S.E."/>
            <person name="Pomraning K.R."/>
        </authorList>
    </citation>
    <scope>NUCLEOTIDE SEQUENCE [LARGE SCALE GENOMIC DNA]</scope>
    <source>
        <strain evidence="2">CBS 7786</strain>
    </source>
</reference>
<dbReference type="Proteomes" id="UP001433508">
    <property type="component" value="Unassembled WGS sequence"/>
</dbReference>
<dbReference type="EMBL" id="MU971382">
    <property type="protein sequence ID" value="KAK9236666.1"/>
    <property type="molecule type" value="Genomic_DNA"/>
</dbReference>
<evidence type="ECO:0000313" key="1">
    <source>
        <dbReference type="EMBL" id="KAK9236666.1"/>
    </source>
</evidence>
<sequence>MLMETLPLLRFDASDLIDRENIGSAAEVTNADDNDTEAEPPTYARELESFQLLPSENPETVEDNDEEFTKLLPILGWTVEASASNPRMQQDMRRFITTPASYIADF</sequence>
<evidence type="ECO:0000313" key="2">
    <source>
        <dbReference type="Proteomes" id="UP001433508"/>
    </source>
</evidence>
<protein>
    <submittedName>
        <fullName evidence="1">Uncharacterized protein</fullName>
    </submittedName>
</protein>
<accession>A0ACC3SYD5</accession>
<gene>
    <name evidence="1" type="ORF">V1525DRAFT_389221</name>
</gene>
<name>A0ACC3SYD5_LIPKO</name>
<keyword evidence="2" id="KW-1185">Reference proteome</keyword>
<comment type="caution">
    <text evidence="1">The sequence shown here is derived from an EMBL/GenBank/DDBJ whole genome shotgun (WGS) entry which is preliminary data.</text>
</comment>
<proteinExistence type="predicted"/>
<organism evidence="1 2">
    <name type="scientific">Lipomyces kononenkoae</name>
    <name type="common">Yeast</name>
    <dbReference type="NCBI Taxonomy" id="34357"/>
    <lineage>
        <taxon>Eukaryota</taxon>
        <taxon>Fungi</taxon>
        <taxon>Dikarya</taxon>
        <taxon>Ascomycota</taxon>
        <taxon>Saccharomycotina</taxon>
        <taxon>Lipomycetes</taxon>
        <taxon>Lipomycetales</taxon>
        <taxon>Lipomycetaceae</taxon>
        <taxon>Lipomyces</taxon>
    </lineage>
</organism>